<dbReference type="InterPro" id="IPR000719">
    <property type="entry name" value="Prot_kinase_dom"/>
</dbReference>
<dbReference type="Pfam" id="PF00069">
    <property type="entry name" value="Pkinase"/>
    <property type="match status" value="1"/>
</dbReference>
<dbReference type="InterPro" id="IPR053235">
    <property type="entry name" value="Ser_Thr_kinase"/>
</dbReference>
<dbReference type="SUPFAM" id="SSF56112">
    <property type="entry name" value="Protein kinase-like (PK-like)"/>
    <property type="match status" value="1"/>
</dbReference>
<sequence>MSFHIGSSRRNGLLERQNLVNEYEKMLLREATPCVHDFKEIRVLEQLFDKQSIVVAETLIVERIKKPLCRYALRIVELRNATTLRAIFHEIALLKNIGIHEKIMGLFMAFRHRQYLGLLHPPFSTLRDKIDLLRRFKKSDGIGLDVCFRDPCKDKMSSQHFSLIKEKFLNEKCVFNRNAVVFVLRQVIEALEFINSKNLIHTQICSSSIFINDRCSIKLGSFLHCRNIGSKRWLFTGNPNLFPPEAFQRDNQFIIRSNFDTWALGLFVLEMSTGRRMRYSRIEMEDLAAKFINGNELPPTLEETAPDTVVRGEQTYDPHVTNFLSECFCISHNKRKSSSEFLTHPFLARYFDKEEARLQLGVEPLKELPWENRRSLRLDTLTCHSNYAPLKEELMEQICNAVSLIHNKNCCPIFEEDLHERIIKDKYVAINASLAFLQDEDDDWSREVLDVSNASSPDRTILPKTRANRRPTLSGEQIRRQNGNSPFEGRVECQRCELVFFVNHNWSMNNRHLFIALQFARWFERGLIDFADLIRVVDELDDILIDYMISNEPRPLSPYKHRMLAATPDSIAFVSGLRRSFTDRFPRDDVRTHRYNNIFVEVALSLDEVYKKKQKMDRLREGDTVLYPKDLGPLYASATFYELNMERIHLLESVMLGKRRIDDWEFDAEQRISDTANTSEASLTTLLKARRDNPNAKISSEIGWDVSNQAEQAKIWGDYKRDFLFRFAKYAIPYKLETETAKKLYETPKSTLSKLPMESLIERIPCFSDEDDVELQLVRTRSKQEEDIVSPFKYHDDVEAREEIVQKLKNENHVKDLKIRSMEEQMEQLRAKLKLKEFLDDSSLEID</sequence>
<dbReference type="Proteomes" id="UP000605970">
    <property type="component" value="Unassembled WGS sequence"/>
</dbReference>
<organism evidence="3 4">
    <name type="scientific">Meloidogyne graminicola</name>
    <dbReference type="NCBI Taxonomy" id="189291"/>
    <lineage>
        <taxon>Eukaryota</taxon>
        <taxon>Metazoa</taxon>
        <taxon>Ecdysozoa</taxon>
        <taxon>Nematoda</taxon>
        <taxon>Chromadorea</taxon>
        <taxon>Rhabditida</taxon>
        <taxon>Tylenchina</taxon>
        <taxon>Tylenchomorpha</taxon>
        <taxon>Tylenchoidea</taxon>
        <taxon>Meloidogynidae</taxon>
        <taxon>Meloidogyninae</taxon>
        <taxon>Meloidogyne</taxon>
    </lineage>
</organism>
<dbReference type="SMART" id="SM00220">
    <property type="entry name" value="S_TKc"/>
    <property type="match status" value="1"/>
</dbReference>
<dbReference type="AlphaFoldDB" id="A0A8T0A349"/>
<keyword evidence="3" id="KW-0808">Transferase</keyword>
<keyword evidence="3" id="KW-0418">Kinase</keyword>
<dbReference type="InterPro" id="IPR011009">
    <property type="entry name" value="Kinase-like_dom_sf"/>
</dbReference>
<evidence type="ECO:0000313" key="4">
    <source>
        <dbReference type="Proteomes" id="UP000605970"/>
    </source>
</evidence>
<reference evidence="3" key="1">
    <citation type="journal article" date="2020" name="Ecol. Evol.">
        <title>Genome structure and content of the rice root-knot nematode (Meloidogyne graminicola).</title>
        <authorList>
            <person name="Phan N.T."/>
            <person name="Danchin E.G.J."/>
            <person name="Klopp C."/>
            <person name="Perfus-Barbeoch L."/>
            <person name="Kozlowski D.K."/>
            <person name="Koutsovoulos G.D."/>
            <person name="Lopez-Roques C."/>
            <person name="Bouchez O."/>
            <person name="Zahm M."/>
            <person name="Besnard G."/>
            <person name="Bellafiore S."/>
        </authorList>
    </citation>
    <scope>NUCLEOTIDE SEQUENCE</scope>
    <source>
        <strain evidence="3">VN-18</strain>
    </source>
</reference>
<dbReference type="OrthoDB" id="4062651at2759"/>
<dbReference type="PROSITE" id="PS50011">
    <property type="entry name" value="PROTEIN_KINASE_DOM"/>
    <property type="match status" value="1"/>
</dbReference>
<protein>
    <submittedName>
        <fullName evidence="3">Protein kinase domain-containing protein</fullName>
    </submittedName>
</protein>
<comment type="caution">
    <text evidence="3">The sequence shown here is derived from an EMBL/GenBank/DDBJ whole genome shotgun (WGS) entry which is preliminary data.</text>
</comment>
<dbReference type="GO" id="GO:0004674">
    <property type="term" value="F:protein serine/threonine kinase activity"/>
    <property type="evidence" value="ECO:0007669"/>
    <property type="project" value="TreeGrafter"/>
</dbReference>
<dbReference type="Gene3D" id="1.10.510.10">
    <property type="entry name" value="Transferase(Phosphotransferase) domain 1"/>
    <property type="match status" value="1"/>
</dbReference>
<proteinExistence type="predicted"/>
<dbReference type="GO" id="GO:0005737">
    <property type="term" value="C:cytoplasm"/>
    <property type="evidence" value="ECO:0007669"/>
    <property type="project" value="TreeGrafter"/>
</dbReference>
<dbReference type="GO" id="GO:0005524">
    <property type="term" value="F:ATP binding"/>
    <property type="evidence" value="ECO:0007669"/>
    <property type="project" value="InterPro"/>
</dbReference>
<evidence type="ECO:0000256" key="1">
    <source>
        <dbReference type="SAM" id="Coils"/>
    </source>
</evidence>
<keyword evidence="1" id="KW-0175">Coiled coil</keyword>
<name>A0A8T0A349_9BILA</name>
<keyword evidence="4" id="KW-1185">Reference proteome</keyword>
<evidence type="ECO:0000259" key="2">
    <source>
        <dbReference type="PROSITE" id="PS50011"/>
    </source>
</evidence>
<feature type="coiled-coil region" evidence="1">
    <location>
        <begin position="805"/>
        <end position="839"/>
    </location>
</feature>
<accession>A0A8T0A349</accession>
<gene>
    <name evidence="3" type="ORF">Mgra_00000095</name>
</gene>
<evidence type="ECO:0000313" key="3">
    <source>
        <dbReference type="EMBL" id="KAF7640267.1"/>
    </source>
</evidence>
<dbReference type="EMBL" id="JABEBT010000001">
    <property type="protein sequence ID" value="KAF7640267.1"/>
    <property type="molecule type" value="Genomic_DNA"/>
</dbReference>
<feature type="domain" description="Protein kinase" evidence="2">
    <location>
        <begin position="41"/>
        <end position="347"/>
    </location>
</feature>
<dbReference type="PANTHER" id="PTHR24361">
    <property type="entry name" value="MITOGEN-ACTIVATED KINASE KINASE KINASE"/>
    <property type="match status" value="1"/>
</dbReference>